<dbReference type="STRING" id="351656.Xvie_02318"/>
<proteinExistence type="predicted"/>
<evidence type="ECO:0000313" key="2">
    <source>
        <dbReference type="EMBL" id="OTA15979.1"/>
    </source>
</evidence>
<dbReference type="AlphaFoldDB" id="A0A1Y2SDE7"/>
<accession>A0A1Y2SDE7</accession>
<dbReference type="InterPro" id="IPR018003">
    <property type="entry name" value="Insecticidal_toxin/plasmid_vir"/>
</dbReference>
<gene>
    <name evidence="2" type="ORF">Xvie_02318</name>
</gene>
<evidence type="ECO:0000256" key="1">
    <source>
        <dbReference type="ARBA" id="ARBA00023026"/>
    </source>
</evidence>
<organism evidence="2 3">
    <name type="scientific">Xenorhabdus vietnamensis</name>
    <dbReference type="NCBI Taxonomy" id="351656"/>
    <lineage>
        <taxon>Bacteria</taxon>
        <taxon>Pseudomonadati</taxon>
        <taxon>Pseudomonadota</taxon>
        <taxon>Gammaproteobacteria</taxon>
        <taxon>Enterobacterales</taxon>
        <taxon>Morganellaceae</taxon>
        <taxon>Xenorhabdus</taxon>
    </lineage>
</organism>
<reference evidence="2 3" key="1">
    <citation type="submission" date="2016-10" db="EMBL/GenBank/DDBJ databases">
        <title>Systematic genetic and metabolomic analysis of Xenorhabdus and Photorhabdus spp., highlights the requirements for a dual symbiotic and pathogenic life style.</title>
        <authorList>
            <person name="Tobias N.J."/>
            <person name="Wolff H."/>
            <person name="Djahanschiri B."/>
            <person name="Pidot S.J."/>
            <person name="Stinear T.P."/>
            <person name="Ebersberger I."/>
            <person name="Bode H.B."/>
        </authorList>
    </citation>
    <scope>NUCLEOTIDE SEQUENCE [LARGE SCALE GENOMIC DNA]</scope>
    <source>
        <strain evidence="2 3">DSM 22392</strain>
    </source>
</reference>
<dbReference type="Proteomes" id="UP000194350">
    <property type="component" value="Unassembled WGS sequence"/>
</dbReference>
<name>A0A1Y2SDE7_9GAMM</name>
<comment type="caution">
    <text evidence="2">The sequence shown here is derived from an EMBL/GenBank/DDBJ whole genome shotgun (WGS) entry which is preliminary data.</text>
</comment>
<sequence>MANKIESRISYKTLFNDNQDLYCFPNLPEANDGPLAYLVDLYQQVRLFESVADKDGSLFLSQRRPDIDKLLLDSPKIKQKMMFSII</sequence>
<dbReference type="EMBL" id="MUBJ01000011">
    <property type="protein sequence ID" value="OTA15979.1"/>
    <property type="molecule type" value="Genomic_DNA"/>
</dbReference>
<dbReference type="OrthoDB" id="9781691at2"/>
<keyword evidence="3" id="KW-1185">Reference proteome</keyword>
<evidence type="ECO:0000313" key="3">
    <source>
        <dbReference type="Proteomes" id="UP000194350"/>
    </source>
</evidence>
<keyword evidence="1" id="KW-0843">Virulence</keyword>
<dbReference type="RefSeq" id="WP_086109451.1">
    <property type="nucleotide sequence ID" value="NZ_CAWNGD010000013.1"/>
</dbReference>
<protein>
    <submittedName>
        <fullName evidence="2">Insecticidal toxin</fullName>
    </submittedName>
</protein>
<dbReference type="Pfam" id="PF03538">
    <property type="entry name" value="VRP1"/>
    <property type="match status" value="1"/>
</dbReference>